<dbReference type="SUPFAM" id="SSF88946">
    <property type="entry name" value="Sigma2 domain of RNA polymerase sigma factors"/>
    <property type="match status" value="1"/>
</dbReference>
<comment type="caution">
    <text evidence="7">The sequence shown here is derived from an EMBL/GenBank/DDBJ whole genome shotgun (WGS) entry which is preliminary data.</text>
</comment>
<dbReference type="EMBL" id="JBBFKC010000010">
    <property type="protein sequence ID" value="MEJ3691711.1"/>
    <property type="molecule type" value="Genomic_DNA"/>
</dbReference>
<evidence type="ECO:0000259" key="5">
    <source>
        <dbReference type="Pfam" id="PF04542"/>
    </source>
</evidence>
<dbReference type="PANTHER" id="PTHR43133">
    <property type="entry name" value="RNA POLYMERASE ECF-TYPE SIGMA FACTO"/>
    <property type="match status" value="1"/>
</dbReference>
<dbReference type="InterPro" id="IPR013249">
    <property type="entry name" value="RNA_pol_sigma70_r4_t2"/>
</dbReference>
<dbReference type="RefSeq" id="WP_337679869.1">
    <property type="nucleotide sequence ID" value="NZ_JBBFKB010000025.1"/>
</dbReference>
<dbReference type="InterPro" id="IPR013325">
    <property type="entry name" value="RNA_pol_sigma_r2"/>
</dbReference>
<dbReference type="Pfam" id="PF08281">
    <property type="entry name" value="Sigma70_r4_2"/>
    <property type="match status" value="1"/>
</dbReference>
<keyword evidence="3" id="KW-0731">Sigma factor</keyword>
<evidence type="ECO:0000256" key="4">
    <source>
        <dbReference type="ARBA" id="ARBA00023163"/>
    </source>
</evidence>
<keyword evidence="4" id="KW-0804">Transcription</keyword>
<evidence type="ECO:0000256" key="2">
    <source>
        <dbReference type="ARBA" id="ARBA00023015"/>
    </source>
</evidence>
<dbReference type="Gene3D" id="1.10.1740.10">
    <property type="match status" value="1"/>
</dbReference>
<dbReference type="AlphaFoldDB" id="A0AB35Y1G6"/>
<evidence type="ECO:0000259" key="6">
    <source>
        <dbReference type="Pfam" id="PF08281"/>
    </source>
</evidence>
<evidence type="ECO:0000313" key="8">
    <source>
        <dbReference type="Proteomes" id="UP001379600"/>
    </source>
</evidence>
<dbReference type="InterPro" id="IPR036388">
    <property type="entry name" value="WH-like_DNA-bd_sf"/>
</dbReference>
<dbReference type="GO" id="GO:0016987">
    <property type="term" value="F:sigma factor activity"/>
    <property type="evidence" value="ECO:0007669"/>
    <property type="project" value="UniProtKB-KW"/>
</dbReference>
<reference evidence="7 8" key="1">
    <citation type="submission" date="2024-03" db="EMBL/GenBank/DDBJ databases">
        <authorList>
            <person name="Plomp N."/>
            <person name="Harmsen H.J."/>
        </authorList>
    </citation>
    <scope>NUCLEOTIDE SEQUENCE [LARGE SCALE GENOMIC DNA]</scope>
    <source>
        <strain evidence="7 8">HTF-76H</strain>
    </source>
</reference>
<keyword evidence="8" id="KW-1185">Reference proteome</keyword>
<comment type="similarity">
    <text evidence="1">Belongs to the sigma-70 factor family. ECF subfamily.</text>
</comment>
<dbReference type="PANTHER" id="PTHR43133:SF60">
    <property type="entry name" value="RNA POLYMERASE SIGMA FACTOR SIGV"/>
    <property type="match status" value="1"/>
</dbReference>
<dbReference type="Gene3D" id="1.10.10.10">
    <property type="entry name" value="Winged helix-like DNA-binding domain superfamily/Winged helix DNA-binding domain"/>
    <property type="match status" value="1"/>
</dbReference>
<dbReference type="InterPro" id="IPR013324">
    <property type="entry name" value="RNA_pol_sigma_r3/r4-like"/>
</dbReference>
<organism evidence="7 8">
    <name type="scientific">Faecalibacterium taiwanense</name>
    <dbReference type="NCBI Taxonomy" id="3030638"/>
    <lineage>
        <taxon>Bacteria</taxon>
        <taxon>Bacillati</taxon>
        <taxon>Bacillota</taxon>
        <taxon>Clostridia</taxon>
        <taxon>Eubacteriales</taxon>
        <taxon>Oscillospiraceae</taxon>
        <taxon>Faecalibacterium</taxon>
    </lineage>
</organism>
<dbReference type="Proteomes" id="UP001379600">
    <property type="component" value="Unassembled WGS sequence"/>
</dbReference>
<sequence length="179" mass="20108">MTTLEFSAMVQKYQSLVYTVCHQLVPDAGDAQDLTQETFLAAWRAIDRCPSGFEKQWLARIAANKAKDYLRSAWVRRVNIPGDDVLALEGAPPGTQPEQQVLDALGEEELTAMILNLREPYRTPCRLVLLEQHTMAEAAQLCGRPPKTVEAQIYRAKKMLAQQILQRENDGKECVHGTV</sequence>
<protein>
    <submittedName>
        <fullName evidence="7">RNA polymerase sigma factor</fullName>
    </submittedName>
</protein>
<dbReference type="InterPro" id="IPR014284">
    <property type="entry name" value="RNA_pol_sigma-70_dom"/>
</dbReference>
<evidence type="ECO:0000313" key="7">
    <source>
        <dbReference type="EMBL" id="MEJ3691711.1"/>
    </source>
</evidence>
<evidence type="ECO:0000256" key="3">
    <source>
        <dbReference type="ARBA" id="ARBA00023082"/>
    </source>
</evidence>
<dbReference type="GO" id="GO:0003677">
    <property type="term" value="F:DNA binding"/>
    <property type="evidence" value="ECO:0007669"/>
    <property type="project" value="InterPro"/>
</dbReference>
<dbReference type="GO" id="GO:0006352">
    <property type="term" value="P:DNA-templated transcription initiation"/>
    <property type="evidence" value="ECO:0007669"/>
    <property type="project" value="InterPro"/>
</dbReference>
<gene>
    <name evidence="7" type="ORF">WF787_10895</name>
</gene>
<name>A0AB35Y1G6_9FIRM</name>
<dbReference type="InterPro" id="IPR007627">
    <property type="entry name" value="RNA_pol_sigma70_r2"/>
</dbReference>
<dbReference type="NCBIfam" id="TIGR02937">
    <property type="entry name" value="sigma70-ECF"/>
    <property type="match status" value="1"/>
</dbReference>
<evidence type="ECO:0000256" key="1">
    <source>
        <dbReference type="ARBA" id="ARBA00010641"/>
    </source>
</evidence>
<dbReference type="SUPFAM" id="SSF88659">
    <property type="entry name" value="Sigma3 and sigma4 domains of RNA polymerase sigma factors"/>
    <property type="match status" value="1"/>
</dbReference>
<proteinExistence type="inferred from homology"/>
<keyword evidence="2" id="KW-0805">Transcription regulation</keyword>
<dbReference type="InterPro" id="IPR039425">
    <property type="entry name" value="RNA_pol_sigma-70-like"/>
</dbReference>
<dbReference type="Pfam" id="PF04542">
    <property type="entry name" value="Sigma70_r2"/>
    <property type="match status" value="1"/>
</dbReference>
<feature type="domain" description="RNA polymerase sigma factor 70 region 4 type 2" evidence="6">
    <location>
        <begin position="108"/>
        <end position="160"/>
    </location>
</feature>
<accession>A0AB35Y1G6</accession>
<feature type="domain" description="RNA polymerase sigma-70 region 2" evidence="5">
    <location>
        <begin position="9"/>
        <end position="74"/>
    </location>
</feature>